<dbReference type="KEGG" id="cvr:CHLNCDRAFT_135635"/>
<organism evidence="4">
    <name type="scientific">Chlorella variabilis</name>
    <name type="common">Green alga</name>
    <dbReference type="NCBI Taxonomy" id="554065"/>
    <lineage>
        <taxon>Eukaryota</taxon>
        <taxon>Viridiplantae</taxon>
        <taxon>Chlorophyta</taxon>
        <taxon>core chlorophytes</taxon>
        <taxon>Trebouxiophyceae</taxon>
        <taxon>Chlorellales</taxon>
        <taxon>Chlorellaceae</taxon>
        <taxon>Chlorella clade</taxon>
        <taxon>Chlorella</taxon>
    </lineage>
</organism>
<dbReference type="OrthoDB" id="514659at2759"/>
<feature type="coiled-coil region" evidence="1">
    <location>
        <begin position="64"/>
        <end position="91"/>
    </location>
</feature>
<proteinExistence type="predicted"/>
<protein>
    <submittedName>
        <fullName evidence="3">Expressed protein</fullName>
    </submittedName>
</protein>
<evidence type="ECO:0000256" key="2">
    <source>
        <dbReference type="SAM" id="Phobius"/>
    </source>
</evidence>
<dbReference type="Proteomes" id="UP000008141">
    <property type="component" value="Unassembled WGS sequence"/>
</dbReference>
<accession>E1ZIM8</accession>
<sequence>MAASTVRVQDAAVALFNIWQWVSWWFGMIFSALSRAGVTPAGFVEQAKALKDLQEALDANEGDKKKALRCLKKTRMQLDELTEELSQTSYAGLHFSAAVLLAAVWWFYQQDIPGLQRKLLTVFLFPLCWVYITHGLSGGRRQTFSLLPIYCLSWFLVGFIAAHIGVCVS</sequence>
<evidence type="ECO:0000313" key="4">
    <source>
        <dbReference type="Proteomes" id="UP000008141"/>
    </source>
</evidence>
<evidence type="ECO:0000313" key="3">
    <source>
        <dbReference type="EMBL" id="EFN54186.1"/>
    </source>
</evidence>
<feature type="transmembrane region" description="Helical" evidence="2">
    <location>
        <begin position="12"/>
        <end position="33"/>
    </location>
</feature>
<keyword evidence="2" id="KW-1133">Transmembrane helix</keyword>
<feature type="transmembrane region" description="Helical" evidence="2">
    <location>
        <begin position="88"/>
        <end position="107"/>
    </location>
</feature>
<dbReference type="RefSeq" id="XP_005846288.1">
    <property type="nucleotide sequence ID" value="XM_005846226.1"/>
</dbReference>
<keyword evidence="2" id="KW-0472">Membrane</keyword>
<keyword evidence="1" id="KW-0175">Coiled coil</keyword>
<dbReference type="GeneID" id="17353669"/>
<reference evidence="3 4" key="1">
    <citation type="journal article" date="2010" name="Plant Cell">
        <title>The Chlorella variabilis NC64A genome reveals adaptation to photosymbiosis, coevolution with viruses, and cryptic sex.</title>
        <authorList>
            <person name="Blanc G."/>
            <person name="Duncan G."/>
            <person name="Agarkova I."/>
            <person name="Borodovsky M."/>
            <person name="Gurnon J."/>
            <person name="Kuo A."/>
            <person name="Lindquist E."/>
            <person name="Lucas S."/>
            <person name="Pangilinan J."/>
            <person name="Polle J."/>
            <person name="Salamov A."/>
            <person name="Terry A."/>
            <person name="Yamada T."/>
            <person name="Dunigan D.D."/>
            <person name="Grigoriev I.V."/>
            <person name="Claverie J.M."/>
            <person name="Van Etten J.L."/>
        </authorList>
    </citation>
    <scope>NUCLEOTIDE SEQUENCE [LARGE SCALE GENOMIC DNA]</scope>
    <source>
        <strain evidence="3 4">NC64A</strain>
    </source>
</reference>
<name>E1ZIM8_CHLVA</name>
<dbReference type="InParanoid" id="E1ZIM8"/>
<feature type="transmembrane region" description="Helical" evidence="2">
    <location>
        <begin position="143"/>
        <end position="168"/>
    </location>
</feature>
<keyword evidence="2" id="KW-0812">Transmembrane</keyword>
<dbReference type="AlphaFoldDB" id="E1ZIM8"/>
<evidence type="ECO:0000256" key="1">
    <source>
        <dbReference type="SAM" id="Coils"/>
    </source>
</evidence>
<keyword evidence="4" id="KW-1185">Reference proteome</keyword>
<gene>
    <name evidence="3" type="ORF">CHLNCDRAFT_135635</name>
</gene>
<dbReference type="EMBL" id="GL433848">
    <property type="protein sequence ID" value="EFN54186.1"/>
    <property type="molecule type" value="Genomic_DNA"/>
</dbReference>
<feature type="transmembrane region" description="Helical" evidence="2">
    <location>
        <begin position="119"/>
        <end position="137"/>
    </location>
</feature>